<evidence type="ECO:0000313" key="4">
    <source>
        <dbReference type="Proteomes" id="UP000029981"/>
    </source>
</evidence>
<reference evidence="3 4" key="2">
    <citation type="journal article" date="2009" name="PLoS ONE">
        <title>An integrated genetic and cytogenetic map of the cucumber genome.</title>
        <authorList>
            <person name="Ren Y."/>
            <person name="Zhang Z."/>
            <person name="Liu J."/>
            <person name="Staub J.E."/>
            <person name="Han Y."/>
            <person name="Cheng Z."/>
            <person name="Li X."/>
            <person name="Lu J."/>
            <person name="Miao H."/>
            <person name="Kang H."/>
            <person name="Xie B."/>
            <person name="Gu X."/>
            <person name="Wang X."/>
            <person name="Du Y."/>
            <person name="Jin W."/>
            <person name="Huang S."/>
        </authorList>
    </citation>
    <scope>NUCLEOTIDE SEQUENCE [LARGE SCALE GENOMIC DNA]</scope>
    <source>
        <strain evidence="4">cv. 9930</strain>
    </source>
</reference>
<feature type="compositionally biased region" description="Basic residues" evidence="1">
    <location>
        <begin position="65"/>
        <end position="74"/>
    </location>
</feature>
<name>A0A0A0KMQ2_CUCSA</name>
<dbReference type="KEGG" id="csv:105435666"/>
<dbReference type="EMBL" id="CM002926">
    <property type="protein sequence ID" value="KGN50920.1"/>
    <property type="molecule type" value="Genomic_DNA"/>
</dbReference>
<feature type="compositionally biased region" description="Polar residues" evidence="1">
    <location>
        <begin position="37"/>
        <end position="62"/>
    </location>
</feature>
<evidence type="ECO:0000256" key="1">
    <source>
        <dbReference type="SAM" id="MobiDB-lite"/>
    </source>
</evidence>
<dbReference type="PANTHER" id="PTHR34272:SF1">
    <property type="entry name" value="EXPRESSED PROTEIN"/>
    <property type="match status" value="1"/>
</dbReference>
<dbReference type="Gramene" id="KGN50920">
    <property type="protein sequence ID" value="KGN50920"/>
    <property type="gene ID" value="Csa_5G332030"/>
</dbReference>
<sequence length="241" mass="28198">MNAEDGNNERSPRLDLSLRPPSAQPPPAPEYPQLSSTLPSSQIPNEESNATPQPNIETSNDQQQHRRRLRRRRTRADMTRIEPPYPWATDKRAVVHELKYLQSNNIMKIKGEVICKKCEMKYEIEYDLMNKVNEITRFFEEEIDSMHDRAPNCWTKPNLPNCNFCNEEKCVMPVISKEDDSKINWLFLFLGQFLGCLRLKQLKHFCAQSNIHRTGAKNRLLYLSYRALFHQLQPSPTLNIN</sequence>
<dbReference type="OrthoDB" id="1900495at2759"/>
<dbReference type="PANTHER" id="PTHR34272">
    <property type="entry name" value="EXPRESSED PROTEIN"/>
    <property type="match status" value="1"/>
</dbReference>
<evidence type="ECO:0000313" key="3">
    <source>
        <dbReference type="EMBL" id="KGN50920.1"/>
    </source>
</evidence>
<dbReference type="AlphaFoldDB" id="A0A0A0KMQ2"/>
<reference evidence="3 4" key="4">
    <citation type="journal article" date="2011" name="BMC Genomics">
        <title>RNA-Seq improves annotation of protein-coding genes in the cucumber genome.</title>
        <authorList>
            <person name="Li Z."/>
            <person name="Zhang Z."/>
            <person name="Yan P."/>
            <person name="Huang S."/>
            <person name="Fei Z."/>
            <person name="Lin K."/>
        </authorList>
    </citation>
    <scope>NUCLEOTIDE SEQUENCE [LARGE SCALE GENOMIC DNA]</scope>
    <source>
        <strain evidence="4">cv. 9930</strain>
    </source>
</reference>
<gene>
    <name evidence="3" type="ORF">Csa_5G332030</name>
</gene>
<proteinExistence type="predicted"/>
<organism evidence="3 4">
    <name type="scientific">Cucumis sativus</name>
    <name type="common">Cucumber</name>
    <dbReference type="NCBI Taxonomy" id="3659"/>
    <lineage>
        <taxon>Eukaryota</taxon>
        <taxon>Viridiplantae</taxon>
        <taxon>Streptophyta</taxon>
        <taxon>Embryophyta</taxon>
        <taxon>Tracheophyta</taxon>
        <taxon>Spermatophyta</taxon>
        <taxon>Magnoliopsida</taxon>
        <taxon>eudicotyledons</taxon>
        <taxon>Gunneridae</taxon>
        <taxon>Pentapetalae</taxon>
        <taxon>rosids</taxon>
        <taxon>fabids</taxon>
        <taxon>Cucurbitales</taxon>
        <taxon>Cucurbitaceae</taxon>
        <taxon>Benincaseae</taxon>
        <taxon>Cucumis</taxon>
    </lineage>
</organism>
<reference evidence="3 4" key="3">
    <citation type="journal article" date="2010" name="BMC Genomics">
        <title>Transcriptome sequencing and comparative analysis of cucumber flowers with different sex types.</title>
        <authorList>
            <person name="Guo S."/>
            <person name="Zheng Y."/>
            <person name="Joung J.G."/>
            <person name="Liu S."/>
            <person name="Zhang Z."/>
            <person name="Crasta O.R."/>
            <person name="Sobral B.W."/>
            <person name="Xu Y."/>
            <person name="Huang S."/>
            <person name="Fei Z."/>
        </authorList>
    </citation>
    <scope>NUCLEOTIDE SEQUENCE [LARGE SCALE GENOMIC DNA]</scope>
    <source>
        <strain evidence="4">cv. 9930</strain>
    </source>
</reference>
<dbReference type="STRING" id="3659.A0A0A0KMQ2"/>
<dbReference type="OMA" id="NHRTASK"/>
<evidence type="ECO:0000259" key="2">
    <source>
        <dbReference type="Pfam" id="PF23324"/>
    </source>
</evidence>
<feature type="region of interest" description="Disordered" evidence="1">
    <location>
        <begin position="1"/>
        <end position="76"/>
    </location>
</feature>
<feature type="domain" description="DUF7086" evidence="2">
    <location>
        <begin position="98"/>
        <end position="232"/>
    </location>
</feature>
<keyword evidence="4" id="KW-1185">Reference proteome</keyword>
<accession>A0A0A0KMQ2</accession>
<reference evidence="3 4" key="1">
    <citation type="journal article" date="2009" name="Nat. Genet.">
        <title>The genome of the cucumber, Cucumis sativus L.</title>
        <authorList>
            <person name="Huang S."/>
            <person name="Li R."/>
            <person name="Zhang Z."/>
            <person name="Li L."/>
            <person name="Gu X."/>
            <person name="Fan W."/>
            <person name="Lucas W.J."/>
            <person name="Wang X."/>
            <person name="Xie B."/>
            <person name="Ni P."/>
            <person name="Ren Y."/>
            <person name="Zhu H."/>
            <person name="Li J."/>
            <person name="Lin K."/>
            <person name="Jin W."/>
            <person name="Fei Z."/>
            <person name="Li G."/>
            <person name="Staub J."/>
            <person name="Kilian A."/>
            <person name="van der Vossen E.A."/>
            <person name="Wu Y."/>
            <person name="Guo J."/>
            <person name="He J."/>
            <person name="Jia Z."/>
            <person name="Ren Y."/>
            <person name="Tian G."/>
            <person name="Lu Y."/>
            <person name="Ruan J."/>
            <person name="Qian W."/>
            <person name="Wang M."/>
            <person name="Huang Q."/>
            <person name="Li B."/>
            <person name="Xuan Z."/>
            <person name="Cao J."/>
            <person name="Asan"/>
            <person name="Wu Z."/>
            <person name="Zhang J."/>
            <person name="Cai Q."/>
            <person name="Bai Y."/>
            <person name="Zhao B."/>
            <person name="Han Y."/>
            <person name="Li Y."/>
            <person name="Li X."/>
            <person name="Wang S."/>
            <person name="Shi Q."/>
            <person name="Liu S."/>
            <person name="Cho W.K."/>
            <person name="Kim J.Y."/>
            <person name="Xu Y."/>
            <person name="Heller-Uszynska K."/>
            <person name="Miao H."/>
            <person name="Cheng Z."/>
            <person name="Zhang S."/>
            <person name="Wu J."/>
            <person name="Yang Y."/>
            <person name="Kang H."/>
            <person name="Li M."/>
            <person name="Liang H."/>
            <person name="Ren X."/>
            <person name="Shi Z."/>
            <person name="Wen M."/>
            <person name="Jian M."/>
            <person name="Yang H."/>
            <person name="Zhang G."/>
            <person name="Yang Z."/>
            <person name="Chen R."/>
            <person name="Liu S."/>
            <person name="Li J."/>
            <person name="Ma L."/>
            <person name="Liu H."/>
            <person name="Zhou Y."/>
            <person name="Zhao J."/>
            <person name="Fang X."/>
            <person name="Li G."/>
            <person name="Fang L."/>
            <person name="Li Y."/>
            <person name="Liu D."/>
            <person name="Zheng H."/>
            <person name="Zhang Y."/>
            <person name="Qin N."/>
            <person name="Li Z."/>
            <person name="Yang G."/>
            <person name="Yang S."/>
            <person name="Bolund L."/>
            <person name="Kristiansen K."/>
            <person name="Zheng H."/>
            <person name="Li S."/>
            <person name="Zhang X."/>
            <person name="Yang H."/>
            <person name="Wang J."/>
            <person name="Sun R."/>
            <person name="Zhang B."/>
            <person name="Jiang S."/>
            <person name="Wang J."/>
            <person name="Du Y."/>
            <person name="Li S."/>
        </authorList>
    </citation>
    <scope>NUCLEOTIDE SEQUENCE [LARGE SCALE GENOMIC DNA]</scope>
    <source>
        <strain evidence="4">cv. 9930</strain>
    </source>
</reference>
<dbReference type="InterPro" id="IPR055513">
    <property type="entry name" value="DUF7086"/>
</dbReference>
<dbReference type="Proteomes" id="UP000029981">
    <property type="component" value="Chromosome 5"/>
</dbReference>
<protein>
    <recommendedName>
        <fullName evidence="2">DUF7086 domain-containing protein</fullName>
    </recommendedName>
</protein>
<dbReference type="Pfam" id="PF23324">
    <property type="entry name" value="DUF7086"/>
    <property type="match status" value="1"/>
</dbReference>